<keyword evidence="6" id="KW-0834">Unfolded protein response</keyword>
<dbReference type="GO" id="GO:0000981">
    <property type="term" value="F:DNA-binding transcription factor activity, RNA polymerase II-specific"/>
    <property type="evidence" value="ECO:0007669"/>
    <property type="project" value="InterPro"/>
</dbReference>
<dbReference type="InterPro" id="IPR004827">
    <property type="entry name" value="bZIP"/>
</dbReference>
<dbReference type="GO" id="GO:0003677">
    <property type="term" value="F:DNA binding"/>
    <property type="evidence" value="ECO:0007669"/>
    <property type="project" value="UniProtKB-KW"/>
</dbReference>
<feature type="region of interest" description="Disordered" evidence="8">
    <location>
        <begin position="1"/>
        <end position="125"/>
    </location>
</feature>
<evidence type="ECO:0000256" key="7">
    <source>
        <dbReference type="ARBA" id="ARBA00023242"/>
    </source>
</evidence>
<evidence type="ECO:0000256" key="3">
    <source>
        <dbReference type="ARBA" id="ARBA00023015"/>
    </source>
</evidence>
<dbReference type="PROSITE" id="PS50217">
    <property type="entry name" value="BZIP"/>
    <property type="match status" value="1"/>
</dbReference>
<feature type="region of interest" description="Disordered" evidence="8">
    <location>
        <begin position="433"/>
        <end position="464"/>
    </location>
</feature>
<dbReference type="GO" id="GO:0006986">
    <property type="term" value="P:response to unfolded protein"/>
    <property type="evidence" value="ECO:0007669"/>
    <property type="project" value="UniProtKB-KW"/>
</dbReference>
<evidence type="ECO:0000259" key="9">
    <source>
        <dbReference type="PROSITE" id="PS50217"/>
    </source>
</evidence>
<feature type="compositionally biased region" description="Basic and acidic residues" evidence="8">
    <location>
        <begin position="97"/>
        <end position="111"/>
    </location>
</feature>
<evidence type="ECO:0000256" key="4">
    <source>
        <dbReference type="ARBA" id="ARBA00023125"/>
    </source>
</evidence>
<accession>A0A3E2GY78</accession>
<evidence type="ECO:0000256" key="2">
    <source>
        <dbReference type="ARBA" id="ARBA00007163"/>
    </source>
</evidence>
<dbReference type="STRING" id="5539.A0A3E2GY78"/>
<dbReference type="GO" id="GO:0045944">
    <property type="term" value="P:positive regulation of transcription by RNA polymerase II"/>
    <property type="evidence" value="ECO:0007669"/>
    <property type="project" value="InterPro"/>
</dbReference>
<comment type="similarity">
    <text evidence="2">Belongs to the bZIP family.</text>
</comment>
<comment type="subcellular location">
    <subcellularLocation>
        <location evidence="1">Nucleus</location>
    </subcellularLocation>
</comment>
<dbReference type="SUPFAM" id="SSF57959">
    <property type="entry name" value="Leucine zipper domain"/>
    <property type="match status" value="1"/>
</dbReference>
<name>A0A3E2GY78_SCYLI</name>
<dbReference type="GO" id="GO:0005634">
    <property type="term" value="C:nucleus"/>
    <property type="evidence" value="ECO:0007669"/>
    <property type="project" value="UniProtKB-SubCell"/>
</dbReference>
<evidence type="ECO:0000256" key="8">
    <source>
        <dbReference type="SAM" id="MobiDB-lite"/>
    </source>
</evidence>
<gene>
    <name evidence="10" type="ORF">B7463_g10365</name>
</gene>
<keyword evidence="3" id="KW-0805">Transcription regulation</keyword>
<keyword evidence="5" id="KW-0804">Transcription</keyword>
<feature type="compositionally biased region" description="Polar residues" evidence="8">
    <location>
        <begin position="13"/>
        <end position="29"/>
    </location>
</feature>
<dbReference type="Proteomes" id="UP000258309">
    <property type="component" value="Unassembled WGS sequence"/>
</dbReference>
<dbReference type="PANTHER" id="PTHR46714">
    <property type="entry name" value="TRANSCRIPTIONAL ACTIVATOR HAC1"/>
    <property type="match status" value="1"/>
</dbReference>
<feature type="compositionally biased region" description="Polar residues" evidence="8">
    <location>
        <begin position="36"/>
        <end position="48"/>
    </location>
</feature>
<dbReference type="InterPro" id="IPR046347">
    <property type="entry name" value="bZIP_sf"/>
</dbReference>
<keyword evidence="4" id="KW-0238">DNA-binding</keyword>
<sequence length="464" mass="51332">MSTPNLKFEHSPSESLADSFVSTPGTQYPSLFAGTMNPSEAMTPQSIGDSELMFGSNQPSPEVESPTPEKKPTKKRKSWGQQLPEPKTNLPPRKRAKTEDEKEQRRVERVLRNRRAAQSSRERKRLEVEALEAEKRRVEQINRDLELRLADMEAKNLMLQRELEQFTGLRSTVSSPHHPEQFNQTPTPVTFSQELFGSQDAKTTTTTTQPSVDSHSVESTVRTVNPASLSPKLRPIVESSSNASSSDMTQHPAAMFFDSDNDNDLSNPSTKSMDNVDYTSYFDLPHASSSDHLLLENGILPLADSFDLNYDHMAGDHDGVLDDFNINDFLHGHDDLIAQQTATDFQSSDSLAETTAILQPPFGASSYGCDDGGNAVIDRENQQRSKESEARDGSTNVAAEVRQACGELDAMFRQRRKVGDDDSTERVLRFPLSRAGDGGGIVGTTGQKSLGDYGCPAFDQRDRN</sequence>
<dbReference type="OMA" id="HNTMQSA"/>
<dbReference type="SMART" id="SM00338">
    <property type="entry name" value="BRLZ"/>
    <property type="match status" value="1"/>
</dbReference>
<keyword evidence="11" id="KW-1185">Reference proteome</keyword>
<evidence type="ECO:0000256" key="1">
    <source>
        <dbReference type="ARBA" id="ARBA00004123"/>
    </source>
</evidence>
<organism evidence="10 11">
    <name type="scientific">Scytalidium lignicola</name>
    <name type="common">Hyphomycete</name>
    <dbReference type="NCBI Taxonomy" id="5539"/>
    <lineage>
        <taxon>Eukaryota</taxon>
        <taxon>Fungi</taxon>
        <taxon>Dikarya</taxon>
        <taxon>Ascomycota</taxon>
        <taxon>Pezizomycotina</taxon>
        <taxon>Leotiomycetes</taxon>
        <taxon>Leotiomycetes incertae sedis</taxon>
        <taxon>Scytalidium</taxon>
    </lineage>
</organism>
<evidence type="ECO:0000256" key="6">
    <source>
        <dbReference type="ARBA" id="ARBA00023230"/>
    </source>
</evidence>
<keyword evidence="7" id="KW-0539">Nucleus</keyword>
<proteinExistence type="inferred from homology"/>
<feature type="non-terminal residue" evidence="10">
    <location>
        <position position="464"/>
    </location>
</feature>
<evidence type="ECO:0000313" key="10">
    <source>
        <dbReference type="EMBL" id="RFU25967.1"/>
    </source>
</evidence>
<dbReference type="PANTHER" id="PTHR46714:SF6">
    <property type="entry name" value="TRANSCRIPTIONAL ACTIVATOR HAC1"/>
    <property type="match status" value="1"/>
</dbReference>
<reference evidence="10 11" key="1">
    <citation type="submission" date="2018-05" db="EMBL/GenBank/DDBJ databases">
        <title>Draft genome sequence of Scytalidium lignicola DSM 105466, a ubiquitous saprotrophic fungus.</title>
        <authorList>
            <person name="Buettner E."/>
            <person name="Gebauer A.M."/>
            <person name="Hofrichter M."/>
            <person name="Liers C."/>
            <person name="Kellner H."/>
        </authorList>
    </citation>
    <scope>NUCLEOTIDE SEQUENCE [LARGE SCALE GENOMIC DNA]</scope>
    <source>
        <strain evidence="10 11">DSM 105466</strain>
    </source>
</reference>
<evidence type="ECO:0000313" key="11">
    <source>
        <dbReference type="Proteomes" id="UP000258309"/>
    </source>
</evidence>
<feature type="non-terminal residue" evidence="10">
    <location>
        <position position="1"/>
    </location>
</feature>
<dbReference type="EMBL" id="NCSJ02000293">
    <property type="protein sequence ID" value="RFU25967.1"/>
    <property type="molecule type" value="Genomic_DNA"/>
</dbReference>
<dbReference type="OrthoDB" id="674948at2759"/>
<dbReference type="CDD" id="cd14710">
    <property type="entry name" value="bZIP_HAC1-like"/>
    <property type="match status" value="1"/>
</dbReference>
<comment type="caution">
    <text evidence="10">The sequence shown here is derived from an EMBL/GenBank/DDBJ whole genome shotgun (WGS) entry which is preliminary data.</text>
</comment>
<dbReference type="InterPro" id="IPR044280">
    <property type="entry name" value="Hac1/HY5"/>
</dbReference>
<feature type="domain" description="BZIP" evidence="9">
    <location>
        <begin position="103"/>
        <end position="166"/>
    </location>
</feature>
<dbReference type="AlphaFoldDB" id="A0A3E2GY78"/>
<evidence type="ECO:0000256" key="5">
    <source>
        <dbReference type="ARBA" id="ARBA00023163"/>
    </source>
</evidence>
<protein>
    <recommendedName>
        <fullName evidence="9">BZIP domain-containing protein</fullName>
    </recommendedName>
</protein>
<feature type="compositionally biased region" description="Polar residues" evidence="8">
    <location>
        <begin position="209"/>
        <end position="225"/>
    </location>
</feature>
<feature type="region of interest" description="Disordered" evidence="8">
    <location>
        <begin position="199"/>
        <end position="225"/>
    </location>
</feature>